<keyword evidence="3" id="KW-0597">Phosphoprotein</keyword>
<dbReference type="SMART" id="SM00911">
    <property type="entry name" value="HWE_HK"/>
    <property type="match status" value="1"/>
</dbReference>
<keyword evidence="8" id="KW-0175">Coiled coil</keyword>
<evidence type="ECO:0000256" key="3">
    <source>
        <dbReference type="ARBA" id="ARBA00022553"/>
    </source>
</evidence>
<evidence type="ECO:0000256" key="8">
    <source>
        <dbReference type="SAM" id="Coils"/>
    </source>
</evidence>
<comment type="caution">
    <text evidence="11">The sequence shown here is derived from an EMBL/GenBank/DDBJ whole genome shotgun (WGS) entry which is preliminary data.</text>
</comment>
<reference evidence="11" key="1">
    <citation type="journal article" date="2014" name="Int. J. Syst. Evol. Microbiol.">
        <title>Complete genome sequence of Corynebacterium casei LMG S-19264T (=DSM 44701T), isolated from a smear-ripened cheese.</title>
        <authorList>
            <consortium name="US DOE Joint Genome Institute (JGI-PGF)"/>
            <person name="Walter F."/>
            <person name="Albersmeier A."/>
            <person name="Kalinowski J."/>
            <person name="Ruckert C."/>
        </authorList>
    </citation>
    <scope>NUCLEOTIDE SEQUENCE</scope>
    <source>
        <strain evidence="11">KCTC 32437</strain>
    </source>
</reference>
<keyword evidence="5" id="KW-0547">Nucleotide-binding</keyword>
<evidence type="ECO:0000256" key="2">
    <source>
        <dbReference type="ARBA" id="ARBA00012438"/>
    </source>
</evidence>
<feature type="coiled-coil region" evidence="8">
    <location>
        <begin position="341"/>
        <end position="368"/>
    </location>
</feature>
<dbReference type="AlphaFoldDB" id="A0A918S5A1"/>
<dbReference type="GO" id="GO:0004673">
    <property type="term" value="F:protein histidine kinase activity"/>
    <property type="evidence" value="ECO:0007669"/>
    <property type="project" value="UniProtKB-EC"/>
</dbReference>
<dbReference type="Gene3D" id="1.10.287.130">
    <property type="match status" value="1"/>
</dbReference>
<evidence type="ECO:0000256" key="6">
    <source>
        <dbReference type="ARBA" id="ARBA00022777"/>
    </source>
</evidence>
<feature type="transmembrane region" description="Helical" evidence="9">
    <location>
        <begin position="285"/>
        <end position="307"/>
    </location>
</feature>
<name>A0A918S5A1_9HYPH</name>
<keyword evidence="7" id="KW-0067">ATP-binding</keyword>
<evidence type="ECO:0000259" key="10">
    <source>
        <dbReference type="SMART" id="SM00911"/>
    </source>
</evidence>
<sequence length="564" mass="61843">MPASAIKKERLSKRHWRHSSIATYLVVLAVVTIMPSFLFAGILIQRNHASQEDTVEILITATTRSLIQAVDRELNANITTLKVLASTPALDQGEYESFYNRTRLALAETDANLFVLNTDNTVLLSTLVPFGGAGGMTSDPRSAQRALETDDIVITDLVLGAVSQRWVYNILMPVELEVGGQKVVALNQRAENIGRALVINRLPDGWNSVLIDNQGKIIAATAGAGQTGDSFEPFDVMEQPFSVGWQRIQTENDAYQVAMQRSVLTGWRLVSYAPARVIDRPLFEAMLSLVAGGVVLATIVILSLYGISRSIGSSVRGLARDAKRLGRGELVHQRDYPITEIADISAALAEASQQRQSAESEVRFLMRELAHRSKNQMTVIAAMAKQTARGEDDVQNYVQNFEKRILGLARSTDLLLTHGRAGVELKELLTHQIAPFGPADTERVCLKGDPIRLNAQAAQILGMATHELSTNAVKYGAFSDINGRLEISWKSEDETLHLVWREITGHAPEIGERRGFGSIVLNNMVGGALGAAVERIIHNDGIEWRFDIPLAALHPDYGQSEQQA</sequence>
<evidence type="ECO:0000256" key="4">
    <source>
        <dbReference type="ARBA" id="ARBA00022679"/>
    </source>
</evidence>
<protein>
    <recommendedName>
        <fullName evidence="2">histidine kinase</fullName>
        <ecNumber evidence="2">2.7.13.3</ecNumber>
    </recommendedName>
</protein>
<keyword evidence="9" id="KW-1133">Transmembrane helix</keyword>
<dbReference type="PANTHER" id="PTHR41523">
    <property type="entry name" value="TWO-COMPONENT SYSTEM SENSOR PROTEIN"/>
    <property type="match status" value="1"/>
</dbReference>
<dbReference type="PANTHER" id="PTHR41523:SF7">
    <property type="entry name" value="HISTIDINE KINASE"/>
    <property type="match status" value="1"/>
</dbReference>
<dbReference type="Pfam" id="PF07536">
    <property type="entry name" value="HWE_HK"/>
    <property type="match status" value="1"/>
</dbReference>
<evidence type="ECO:0000256" key="5">
    <source>
        <dbReference type="ARBA" id="ARBA00022741"/>
    </source>
</evidence>
<proteinExistence type="predicted"/>
<dbReference type="GO" id="GO:0005524">
    <property type="term" value="F:ATP binding"/>
    <property type="evidence" value="ECO:0007669"/>
    <property type="project" value="UniProtKB-KW"/>
</dbReference>
<reference evidence="11" key="2">
    <citation type="submission" date="2020-09" db="EMBL/GenBank/DDBJ databases">
        <authorList>
            <person name="Sun Q."/>
            <person name="Kim S."/>
        </authorList>
    </citation>
    <scope>NUCLEOTIDE SEQUENCE</scope>
    <source>
        <strain evidence="11">KCTC 32437</strain>
    </source>
</reference>
<keyword evidence="9" id="KW-0812">Transmembrane</keyword>
<comment type="catalytic activity">
    <reaction evidence="1">
        <text>ATP + protein L-histidine = ADP + protein N-phospho-L-histidine.</text>
        <dbReference type="EC" id="2.7.13.3"/>
    </reaction>
</comment>
<evidence type="ECO:0000313" key="12">
    <source>
        <dbReference type="Proteomes" id="UP000646579"/>
    </source>
</evidence>
<feature type="transmembrane region" description="Helical" evidence="9">
    <location>
        <begin position="21"/>
        <end position="44"/>
    </location>
</feature>
<dbReference type="InterPro" id="IPR011102">
    <property type="entry name" value="Sig_transdc_His_kinase_HWE"/>
</dbReference>
<dbReference type="Gene3D" id="3.30.450.20">
    <property type="entry name" value="PAS domain"/>
    <property type="match status" value="1"/>
</dbReference>
<dbReference type="CDD" id="cd18773">
    <property type="entry name" value="PDC1_HK_sensor"/>
    <property type="match status" value="1"/>
</dbReference>
<keyword evidence="12" id="KW-1185">Reference proteome</keyword>
<evidence type="ECO:0000256" key="1">
    <source>
        <dbReference type="ARBA" id="ARBA00000085"/>
    </source>
</evidence>
<organism evidence="11 12">
    <name type="scientific">Devosia pacifica</name>
    <dbReference type="NCBI Taxonomy" id="1335967"/>
    <lineage>
        <taxon>Bacteria</taxon>
        <taxon>Pseudomonadati</taxon>
        <taxon>Pseudomonadota</taxon>
        <taxon>Alphaproteobacteria</taxon>
        <taxon>Hyphomicrobiales</taxon>
        <taxon>Devosiaceae</taxon>
        <taxon>Devosia</taxon>
    </lineage>
</organism>
<keyword evidence="6 11" id="KW-0418">Kinase</keyword>
<dbReference type="EC" id="2.7.13.3" evidence="2"/>
<dbReference type="EMBL" id="BMZE01000002">
    <property type="protein sequence ID" value="GHA20959.1"/>
    <property type="molecule type" value="Genomic_DNA"/>
</dbReference>
<evidence type="ECO:0000256" key="7">
    <source>
        <dbReference type="ARBA" id="ARBA00022840"/>
    </source>
</evidence>
<evidence type="ECO:0000313" key="11">
    <source>
        <dbReference type="EMBL" id="GHA20959.1"/>
    </source>
</evidence>
<gene>
    <name evidence="11" type="ORF">GCM10007989_15160</name>
</gene>
<keyword evidence="4" id="KW-0808">Transferase</keyword>
<dbReference type="Proteomes" id="UP000646579">
    <property type="component" value="Unassembled WGS sequence"/>
</dbReference>
<feature type="domain" description="Signal transduction histidine kinase HWE region" evidence="10">
    <location>
        <begin position="368"/>
        <end position="450"/>
    </location>
</feature>
<evidence type="ECO:0000256" key="9">
    <source>
        <dbReference type="SAM" id="Phobius"/>
    </source>
</evidence>
<accession>A0A918S5A1</accession>
<keyword evidence="9" id="KW-0472">Membrane</keyword>